<organism evidence="1 2">
    <name type="scientific">Leersia perrieri</name>
    <dbReference type="NCBI Taxonomy" id="77586"/>
    <lineage>
        <taxon>Eukaryota</taxon>
        <taxon>Viridiplantae</taxon>
        <taxon>Streptophyta</taxon>
        <taxon>Embryophyta</taxon>
        <taxon>Tracheophyta</taxon>
        <taxon>Spermatophyta</taxon>
        <taxon>Magnoliopsida</taxon>
        <taxon>Liliopsida</taxon>
        <taxon>Poales</taxon>
        <taxon>Poaceae</taxon>
        <taxon>BOP clade</taxon>
        <taxon>Oryzoideae</taxon>
        <taxon>Oryzeae</taxon>
        <taxon>Oryzinae</taxon>
        <taxon>Leersia</taxon>
    </lineage>
</organism>
<sequence length="62" mass="6104">MPALRLLAAVAGGGCGCILVCEACLHLRLLAVVAGGGCGYILPRRARPASSLPSPAAAPPHS</sequence>
<evidence type="ECO:0000313" key="2">
    <source>
        <dbReference type="Proteomes" id="UP000032180"/>
    </source>
</evidence>
<dbReference type="EnsemblPlants" id="LPERR11G14880.1">
    <property type="protein sequence ID" value="LPERR11G14880.1"/>
    <property type="gene ID" value="LPERR11G14880"/>
</dbReference>
<dbReference type="Proteomes" id="UP000032180">
    <property type="component" value="Chromosome 11"/>
</dbReference>
<protein>
    <submittedName>
        <fullName evidence="1">Uncharacterized protein</fullName>
    </submittedName>
</protein>
<reference evidence="1" key="3">
    <citation type="submission" date="2015-04" db="UniProtKB">
        <authorList>
            <consortium name="EnsemblPlants"/>
        </authorList>
    </citation>
    <scope>IDENTIFICATION</scope>
</reference>
<evidence type="ECO:0000313" key="1">
    <source>
        <dbReference type="EnsemblPlants" id="LPERR11G14880.1"/>
    </source>
</evidence>
<dbReference type="PROSITE" id="PS51257">
    <property type="entry name" value="PROKAR_LIPOPROTEIN"/>
    <property type="match status" value="1"/>
</dbReference>
<name>A0A0D9XTN8_9ORYZ</name>
<reference evidence="2" key="2">
    <citation type="submission" date="2013-12" db="EMBL/GenBank/DDBJ databases">
        <authorList>
            <person name="Yu Y."/>
            <person name="Lee S."/>
            <person name="de Baynast K."/>
            <person name="Wissotski M."/>
            <person name="Liu L."/>
            <person name="Talag J."/>
            <person name="Goicoechea J."/>
            <person name="Angelova A."/>
            <person name="Jetty R."/>
            <person name="Kudrna D."/>
            <person name="Golser W."/>
            <person name="Rivera L."/>
            <person name="Zhang J."/>
            <person name="Wing R."/>
        </authorList>
    </citation>
    <scope>NUCLEOTIDE SEQUENCE</scope>
</reference>
<accession>A0A0D9XTN8</accession>
<dbReference type="AlphaFoldDB" id="A0A0D9XTN8"/>
<keyword evidence="2" id="KW-1185">Reference proteome</keyword>
<proteinExistence type="predicted"/>
<dbReference type="HOGENOM" id="CLU_2907312_0_0_1"/>
<reference evidence="1 2" key="1">
    <citation type="submission" date="2012-08" db="EMBL/GenBank/DDBJ databases">
        <title>Oryza genome evolution.</title>
        <authorList>
            <person name="Wing R.A."/>
        </authorList>
    </citation>
    <scope>NUCLEOTIDE SEQUENCE</scope>
</reference>
<dbReference type="Gramene" id="LPERR11G14880.1">
    <property type="protein sequence ID" value="LPERR11G14880.1"/>
    <property type="gene ID" value="LPERR11G14880"/>
</dbReference>